<evidence type="ECO:0000313" key="1">
    <source>
        <dbReference type="EMBL" id="RTI48552.1"/>
    </source>
</evidence>
<reference evidence="1" key="2">
    <citation type="journal article" date="2019" name="Appl. Environ. Microbiol.">
        <title>Population genetics and characterization of Campylobacter jejuni isolates in western jackdaws and game birds in Finland.</title>
        <authorList>
            <person name="Kovanen S."/>
            <person name="Rossi M."/>
            <person name="Pohja-Mykra M."/>
            <person name="Nieminen T."/>
            <person name="Raunio-Saarnisto M."/>
            <person name="Sauvala M."/>
            <person name="Fredriksson-Ahomaa M."/>
            <person name="Hanninen M.L."/>
            <person name="Kivisto R."/>
        </authorList>
    </citation>
    <scope>NUCLEOTIDE SEQUENCE</scope>
    <source>
        <strain evidence="1">SO-26</strain>
    </source>
</reference>
<dbReference type="EMBL" id="PQZD01000003">
    <property type="protein sequence ID" value="RTI48552.1"/>
    <property type="molecule type" value="Genomic_DNA"/>
</dbReference>
<name>A0AAX1Z4Q5_CAMJU</name>
<accession>A0AAX1Z4Q5</accession>
<reference evidence="1" key="1">
    <citation type="submission" date="2018-01" db="EMBL/GenBank/DDBJ databases">
        <authorList>
            <person name="Kovanen S."/>
            <person name="Nieminen T."/>
            <person name="Pohja-Mykra M."/>
            <person name="Raunio-Saarnisto M."/>
            <person name="Sauvala M."/>
            <person name="Fredriksson-Ahomaa M."/>
            <person name="Hanninen M.-L."/>
            <person name="Kivisto R."/>
        </authorList>
    </citation>
    <scope>NUCLEOTIDE SEQUENCE</scope>
    <source>
        <strain evidence="1">SO-26</strain>
    </source>
</reference>
<organism evidence="1 2">
    <name type="scientific">Campylobacter jejuni</name>
    <dbReference type="NCBI Taxonomy" id="197"/>
    <lineage>
        <taxon>Bacteria</taxon>
        <taxon>Pseudomonadati</taxon>
        <taxon>Campylobacterota</taxon>
        <taxon>Epsilonproteobacteria</taxon>
        <taxon>Campylobacterales</taxon>
        <taxon>Campylobacteraceae</taxon>
        <taxon>Campylobacter</taxon>
    </lineage>
</organism>
<comment type="caution">
    <text evidence="1">The sequence shown here is derived from an EMBL/GenBank/DDBJ whole genome shotgun (WGS) entry which is preliminary data.</text>
</comment>
<proteinExistence type="predicted"/>
<dbReference type="Proteomes" id="UP000287197">
    <property type="component" value="Unassembled WGS sequence"/>
</dbReference>
<dbReference type="AlphaFoldDB" id="A0AAX1Z4Q5"/>
<protein>
    <submittedName>
        <fullName evidence="1">Uncharacterized protein</fullName>
    </submittedName>
</protein>
<gene>
    <name evidence="1" type="ORF">C3I27_03805</name>
</gene>
<evidence type="ECO:0000313" key="2">
    <source>
        <dbReference type="Proteomes" id="UP000287197"/>
    </source>
</evidence>
<sequence>MSCEWVKNSEQRVRTLEMWKIKPEYEEEFQSLANRQYLLQTLHLPTGCYLVMSYVGVFVDDGDYCRIGSPRQVGVFPMTHRYDDL</sequence>